<protein>
    <submittedName>
        <fullName evidence="2">Uncharacterized protein</fullName>
    </submittedName>
</protein>
<sequence length="252" mass="28078">MDERDIARPLTDLLKNITFKWNDLARVAFDQKNKLWIGHDDLLNRDILQLFHAFPAGGHLAWILCRGYQKTGKDAIFVVVDTPIKYAQFLPLSHPYITIQVAQAFLNNVFKLHGCPQEMRDKAYNALNKQVGQMAEDLAQRNPGTLPSDTKVNLAHQGSSSKHAQVKQVTTLRSGKVHDNKVDSPRTFVEGVMEDVDEDEKSDSEETPIASKPVSKPECVSNKTNKEAPFLAPLTTMVLSSRADSGLLEQGA</sequence>
<gene>
    <name evidence="2" type="ORF">E3N88_09491</name>
</gene>
<organism evidence="2 3">
    <name type="scientific">Mikania micrantha</name>
    <name type="common">bitter vine</name>
    <dbReference type="NCBI Taxonomy" id="192012"/>
    <lineage>
        <taxon>Eukaryota</taxon>
        <taxon>Viridiplantae</taxon>
        <taxon>Streptophyta</taxon>
        <taxon>Embryophyta</taxon>
        <taxon>Tracheophyta</taxon>
        <taxon>Spermatophyta</taxon>
        <taxon>Magnoliopsida</taxon>
        <taxon>eudicotyledons</taxon>
        <taxon>Gunneridae</taxon>
        <taxon>Pentapetalae</taxon>
        <taxon>asterids</taxon>
        <taxon>campanulids</taxon>
        <taxon>Asterales</taxon>
        <taxon>Asteraceae</taxon>
        <taxon>Asteroideae</taxon>
        <taxon>Heliantheae alliance</taxon>
        <taxon>Eupatorieae</taxon>
        <taxon>Mikania</taxon>
    </lineage>
</organism>
<dbReference type="EMBL" id="SZYD01000004">
    <property type="protein sequence ID" value="KAD6454785.1"/>
    <property type="molecule type" value="Genomic_DNA"/>
</dbReference>
<keyword evidence="3" id="KW-1185">Reference proteome</keyword>
<feature type="region of interest" description="Disordered" evidence="1">
    <location>
        <begin position="142"/>
        <end position="165"/>
    </location>
</feature>
<dbReference type="Proteomes" id="UP000326396">
    <property type="component" value="Linkage Group LG12"/>
</dbReference>
<comment type="caution">
    <text evidence="2">The sequence shown here is derived from an EMBL/GenBank/DDBJ whole genome shotgun (WGS) entry which is preliminary data.</text>
</comment>
<evidence type="ECO:0000313" key="3">
    <source>
        <dbReference type="Proteomes" id="UP000326396"/>
    </source>
</evidence>
<proteinExistence type="predicted"/>
<feature type="region of interest" description="Disordered" evidence="1">
    <location>
        <begin position="177"/>
        <end position="229"/>
    </location>
</feature>
<evidence type="ECO:0000313" key="2">
    <source>
        <dbReference type="EMBL" id="KAD6454785.1"/>
    </source>
</evidence>
<feature type="compositionally biased region" description="Acidic residues" evidence="1">
    <location>
        <begin position="192"/>
        <end position="206"/>
    </location>
</feature>
<dbReference type="OrthoDB" id="1835723at2759"/>
<evidence type="ECO:0000256" key="1">
    <source>
        <dbReference type="SAM" id="MobiDB-lite"/>
    </source>
</evidence>
<name>A0A5N6PMA1_9ASTR</name>
<reference evidence="2 3" key="1">
    <citation type="submission" date="2019-05" db="EMBL/GenBank/DDBJ databases">
        <title>Mikania micrantha, genome provides insights into the molecular mechanism of rapid growth.</title>
        <authorList>
            <person name="Liu B."/>
        </authorList>
    </citation>
    <scope>NUCLEOTIDE SEQUENCE [LARGE SCALE GENOMIC DNA]</scope>
    <source>
        <strain evidence="2">NLD-2019</strain>
        <tissue evidence="2">Leaf</tissue>
    </source>
</reference>
<dbReference type="AlphaFoldDB" id="A0A5N6PMA1"/>
<accession>A0A5N6PMA1</accession>